<reference evidence="1 2" key="1">
    <citation type="submission" date="2015-09" db="EMBL/GenBank/DDBJ databases">
        <title>Trachymyrmex zeteki WGS genome.</title>
        <authorList>
            <person name="Nygaard S."/>
            <person name="Hu H."/>
            <person name="Boomsma J."/>
            <person name="Zhang G."/>
        </authorList>
    </citation>
    <scope>NUCLEOTIDE SEQUENCE [LARGE SCALE GENOMIC DNA]</scope>
    <source>
        <strain evidence="1">Tzet28-1</strain>
        <tissue evidence="1">Whole body</tissue>
    </source>
</reference>
<name>A0A151WWQ4_9HYME</name>
<dbReference type="EMBL" id="KQ982691">
    <property type="protein sequence ID" value="KYQ52101.1"/>
    <property type="molecule type" value="Genomic_DNA"/>
</dbReference>
<evidence type="ECO:0000313" key="1">
    <source>
        <dbReference type="EMBL" id="KYQ52101.1"/>
    </source>
</evidence>
<dbReference type="Gene3D" id="2.10.80.10">
    <property type="entry name" value="Lipase, subunit A"/>
    <property type="match status" value="1"/>
</dbReference>
<dbReference type="AlphaFoldDB" id="A0A151WWQ4"/>
<keyword evidence="2" id="KW-1185">Reference proteome</keyword>
<protein>
    <submittedName>
        <fullName evidence="1">Astakine</fullName>
    </submittedName>
</protein>
<organism evidence="1 2">
    <name type="scientific">Mycetomoellerius zeteki</name>
    <dbReference type="NCBI Taxonomy" id="64791"/>
    <lineage>
        <taxon>Eukaryota</taxon>
        <taxon>Metazoa</taxon>
        <taxon>Ecdysozoa</taxon>
        <taxon>Arthropoda</taxon>
        <taxon>Hexapoda</taxon>
        <taxon>Insecta</taxon>
        <taxon>Pterygota</taxon>
        <taxon>Neoptera</taxon>
        <taxon>Endopterygota</taxon>
        <taxon>Hymenoptera</taxon>
        <taxon>Apocrita</taxon>
        <taxon>Aculeata</taxon>
        <taxon>Formicoidea</taxon>
        <taxon>Formicidae</taxon>
        <taxon>Myrmicinae</taxon>
        <taxon>Mycetomoellerius</taxon>
    </lineage>
</organism>
<gene>
    <name evidence="1" type="ORF">ALC60_08715</name>
</gene>
<sequence length="143" mass="15638">MFSGLELFHGIISLCNFSFFLEIIKSNQTIMSPMSSVVILITSIVTFPNIDPVTSSSLTVPNCTTNTDCEPNLCCLLGPSRYSIPACMPFQQEGEQCRVNAKTITTNLSYPDNTQIEVKDIHFILCACADGLSCDPKDGICKD</sequence>
<evidence type="ECO:0000313" key="2">
    <source>
        <dbReference type="Proteomes" id="UP000075809"/>
    </source>
</evidence>
<dbReference type="Proteomes" id="UP000075809">
    <property type="component" value="Unassembled WGS sequence"/>
</dbReference>
<proteinExistence type="predicted"/>
<accession>A0A151WWQ4</accession>